<feature type="transmembrane region" description="Helical" evidence="9">
    <location>
        <begin position="214"/>
        <end position="233"/>
    </location>
</feature>
<dbReference type="PANTHER" id="PTHR48022:SF79">
    <property type="entry name" value="LACTOSE PERMEASE, PUTATIVE (AFU_ORTHOLOGUE AFUA_6G01860)-RELATED"/>
    <property type="match status" value="1"/>
</dbReference>
<evidence type="ECO:0000259" key="10">
    <source>
        <dbReference type="PROSITE" id="PS50048"/>
    </source>
</evidence>
<dbReference type="Pfam" id="PF00172">
    <property type="entry name" value="Zn_clus"/>
    <property type="match status" value="1"/>
</dbReference>
<name>A0A1W5D997_9LECA</name>
<comment type="subcellular location">
    <subcellularLocation>
        <location evidence="1">Membrane</location>
        <topology evidence="1">Multi-pass membrane protein</topology>
    </subcellularLocation>
</comment>
<keyword evidence="5 9" id="KW-1133">Transmembrane helix</keyword>
<feature type="transmembrane region" description="Helical" evidence="9">
    <location>
        <begin position="477"/>
        <end position="496"/>
    </location>
</feature>
<dbReference type="GO" id="GO:0016020">
    <property type="term" value="C:membrane"/>
    <property type="evidence" value="ECO:0007669"/>
    <property type="project" value="UniProtKB-SubCell"/>
</dbReference>
<feature type="transmembrane region" description="Helical" evidence="9">
    <location>
        <begin position="410"/>
        <end position="429"/>
    </location>
</feature>
<dbReference type="EMBL" id="FWEW01003531">
    <property type="protein sequence ID" value="SLM39621.1"/>
    <property type="molecule type" value="Genomic_DNA"/>
</dbReference>
<dbReference type="CDD" id="cd00067">
    <property type="entry name" value="GAL4"/>
    <property type="match status" value="1"/>
</dbReference>
<dbReference type="PROSITE" id="PS00463">
    <property type="entry name" value="ZN2_CY6_FUNGAL_1"/>
    <property type="match status" value="1"/>
</dbReference>
<dbReference type="Gene3D" id="4.10.240.10">
    <property type="entry name" value="Zn(2)-C6 fungal-type DNA-binding domain"/>
    <property type="match status" value="1"/>
</dbReference>
<dbReference type="SUPFAM" id="SSF57701">
    <property type="entry name" value="Zn2/Cys6 DNA-binding domain"/>
    <property type="match status" value="1"/>
</dbReference>
<dbReference type="Pfam" id="PF00083">
    <property type="entry name" value="Sugar_tr"/>
    <property type="match status" value="1"/>
</dbReference>
<feature type="transmembrane region" description="Helical" evidence="9">
    <location>
        <begin position="122"/>
        <end position="140"/>
    </location>
</feature>
<feature type="compositionally biased region" description="Polar residues" evidence="8">
    <location>
        <begin position="893"/>
        <end position="902"/>
    </location>
</feature>
<dbReference type="FunFam" id="1.20.1250.20:FF:000217">
    <property type="entry name" value="MFS lactose permease, putative"/>
    <property type="match status" value="1"/>
</dbReference>
<sequence>MADKIAIVSHLKNRNDGETTIKAVQNVALADANSKQHPSLFTRHMLMLYGCLLVATLNSCINGYDGSLMGSINSYPQYRSYFGFPLESGTPSTGIVYAIYTIGNLVGSFAAGPATDAFGRRVGMFIGSLFIVIGTIVQATCHNLGGFMGGRFVLGFGVAISASAGPTYVSEISHPSFRGTMTAIYNTFWFVGGIPGTFIPYGTSSISGSMAWRIPTWVQMVSPGIVLIFCLFLPESPRWLIAQDRHEEALEVMAKYHGEGDRSSPIVQLEYREMLEDISLTGSDKRWWDYRELLNSPEVRYRSMLVIAMAFFGQWSGNGPVSYYYPQMLAGAGISSNHTQLLLQGLQNVVSFIGAVTGAIFTDKWGRRPQLLVSTGAVVAIFVIVTALNATNIVVVDGTQTAKNSAQAKAEIAILFIFGFVFSAGYTPLQTLYPVECLRYESRAKGMGMYNFWVNIAGFYNTFVTGIAFTGVGWKCYFLFIFWDVFEFAVIYFFFVEMKNRTLEELTEVFRGKDRRAFQLVTYSQMRSRTGCLTCRQRKLKCDEQKPVCGQCRKATRECQPSTGIVFRHQQNASMNGADDSPGNDRNLKGFYAYKNTFDEDNVWLEIPKHVTFVNTVDPYADPLSPELDGRLATPEQSASAQHQNGEWDMASHLHHAHGLEALSAAATANAYSHLPSDSNMARDSMPCIDDELRRSLQAPTLRQASMPPPNSPPVSMNSSTNNLTFILNPKSSMTPPIDPNLQSPCGPQSSSYSNDAITSQALGQELRPEVNVEMEHEVAFLLRHFAESPGQWMDLFDFGMYFACYVPVKALSNPLLKYAACAYAAKHLGRVKGAKGFVGGICSKQATMELWPDAEKVDWYWYGAKYYDKAISLLMGALQQDPSGTPIPSPGSHLNQWQGQDDPNDDNLSRRKRRRTSDGWLASTCSDELLAATAILCAYEFLDASGAAWNRHLSGTKSLLDIAEVGMMPLETQSTPGSHQYPRSVKPTKARKAIFWNFARQDFLAALISECQTRLDTEELRIWKEAGLLLDSNGLVVPSNTSETGCPQGDGVMKEDMISNALVWLMSKLMNYIAAGERFHRTPTGFRPENSAEEHPSPIGVSQQTLLVKWGIIKHELKVWYEGLPETFKPCVRLEPSRPVSQAEEKSPSKPFSEIWYSIPMCGSTMQSYHMARILLLINKPQESTPRRSSISNRLQAYRSIQAETRYHSREIVGIALSRPEASVRIHQLQPLFVAGQCLTEPGERRVILDLLRGIEVDLGWATEYRVQQLLTEWGWDENGEFVQA</sequence>
<evidence type="ECO:0000256" key="7">
    <source>
        <dbReference type="ARBA" id="ARBA00023242"/>
    </source>
</evidence>
<keyword evidence="13" id="KW-1185">Reference proteome</keyword>
<keyword evidence="4 9" id="KW-0812">Transmembrane</keyword>
<dbReference type="InterPro" id="IPR020846">
    <property type="entry name" value="MFS_dom"/>
</dbReference>
<feature type="transmembrane region" description="Helical" evidence="9">
    <location>
        <begin position="371"/>
        <end position="390"/>
    </location>
</feature>
<dbReference type="InterPro" id="IPR036864">
    <property type="entry name" value="Zn2-C6_fun-type_DNA-bd_sf"/>
</dbReference>
<dbReference type="InterPro" id="IPR050360">
    <property type="entry name" value="MFS_Sugar_Transporters"/>
</dbReference>
<evidence type="ECO:0000256" key="2">
    <source>
        <dbReference type="ARBA" id="ARBA00010992"/>
    </source>
</evidence>
<dbReference type="Gene3D" id="1.20.1250.20">
    <property type="entry name" value="MFS general substrate transporter like domains"/>
    <property type="match status" value="1"/>
</dbReference>
<reference evidence="13" key="1">
    <citation type="submission" date="2017-03" db="EMBL/GenBank/DDBJ databases">
        <authorList>
            <person name="Sharma R."/>
            <person name="Thines M."/>
        </authorList>
    </citation>
    <scope>NUCLEOTIDE SEQUENCE [LARGE SCALE GENOMIC DNA]</scope>
</reference>
<dbReference type="GO" id="GO:0005351">
    <property type="term" value="F:carbohydrate:proton symporter activity"/>
    <property type="evidence" value="ECO:0007669"/>
    <property type="project" value="TreeGrafter"/>
</dbReference>
<dbReference type="PROSITE" id="PS50048">
    <property type="entry name" value="ZN2_CY6_FUNGAL_2"/>
    <property type="match status" value="1"/>
</dbReference>
<dbReference type="PANTHER" id="PTHR48022">
    <property type="entry name" value="PLASTIDIC GLUCOSE TRANSPORTER 4"/>
    <property type="match status" value="1"/>
</dbReference>
<feature type="transmembrane region" description="Helical" evidence="9">
    <location>
        <begin position="46"/>
        <end position="64"/>
    </location>
</feature>
<evidence type="ECO:0000256" key="3">
    <source>
        <dbReference type="ARBA" id="ARBA00022448"/>
    </source>
</evidence>
<evidence type="ECO:0000256" key="1">
    <source>
        <dbReference type="ARBA" id="ARBA00004141"/>
    </source>
</evidence>
<evidence type="ECO:0000313" key="13">
    <source>
        <dbReference type="Proteomes" id="UP000192927"/>
    </source>
</evidence>
<feature type="transmembrane region" description="Helical" evidence="9">
    <location>
        <begin position="182"/>
        <end position="202"/>
    </location>
</feature>
<evidence type="ECO:0000256" key="6">
    <source>
        <dbReference type="ARBA" id="ARBA00023136"/>
    </source>
</evidence>
<feature type="transmembrane region" description="Helical" evidence="9">
    <location>
        <begin position="450"/>
        <end position="471"/>
    </location>
</feature>
<dbReference type="InterPro" id="IPR003663">
    <property type="entry name" value="Sugar/inositol_transpt"/>
</dbReference>
<dbReference type="GO" id="GO:0000981">
    <property type="term" value="F:DNA-binding transcription factor activity, RNA polymerase II-specific"/>
    <property type="evidence" value="ECO:0007669"/>
    <property type="project" value="InterPro"/>
</dbReference>
<dbReference type="InterPro" id="IPR001138">
    <property type="entry name" value="Zn2Cys6_DnaBD"/>
</dbReference>
<dbReference type="SUPFAM" id="SSF103473">
    <property type="entry name" value="MFS general substrate transporter"/>
    <property type="match status" value="1"/>
</dbReference>
<evidence type="ECO:0000259" key="11">
    <source>
        <dbReference type="PROSITE" id="PS50850"/>
    </source>
</evidence>
<feature type="transmembrane region" description="Helical" evidence="9">
    <location>
        <begin position="95"/>
        <end position="115"/>
    </location>
</feature>
<dbReference type="InterPro" id="IPR005828">
    <property type="entry name" value="MFS_sugar_transport-like"/>
</dbReference>
<dbReference type="NCBIfam" id="TIGR00879">
    <property type="entry name" value="SP"/>
    <property type="match status" value="1"/>
</dbReference>
<evidence type="ECO:0000313" key="12">
    <source>
        <dbReference type="EMBL" id="SLM39621.1"/>
    </source>
</evidence>
<feature type="region of interest" description="Disordered" evidence="8">
    <location>
        <begin position="883"/>
        <end position="914"/>
    </location>
</feature>
<dbReference type="SMART" id="SM00066">
    <property type="entry name" value="GAL4"/>
    <property type="match status" value="1"/>
</dbReference>
<dbReference type="Proteomes" id="UP000192927">
    <property type="component" value="Unassembled WGS sequence"/>
</dbReference>
<comment type="similarity">
    <text evidence="2">Belongs to the major facilitator superfamily. Sugar transporter (TC 2.A.1.1) family.</text>
</comment>
<feature type="domain" description="Zn(2)-C6 fungal-type" evidence="10">
    <location>
        <begin position="531"/>
        <end position="559"/>
    </location>
</feature>
<dbReference type="GO" id="GO:0008270">
    <property type="term" value="F:zinc ion binding"/>
    <property type="evidence" value="ECO:0007669"/>
    <property type="project" value="InterPro"/>
</dbReference>
<evidence type="ECO:0000256" key="5">
    <source>
        <dbReference type="ARBA" id="ARBA00022989"/>
    </source>
</evidence>
<dbReference type="PROSITE" id="PS50850">
    <property type="entry name" value="MFS"/>
    <property type="match status" value="1"/>
</dbReference>
<evidence type="ECO:0000256" key="4">
    <source>
        <dbReference type="ARBA" id="ARBA00022692"/>
    </source>
</evidence>
<feature type="transmembrane region" description="Helical" evidence="9">
    <location>
        <begin position="345"/>
        <end position="362"/>
    </location>
</feature>
<protein>
    <submittedName>
        <fullName evidence="12">Mfs lactose</fullName>
    </submittedName>
</protein>
<evidence type="ECO:0000256" key="8">
    <source>
        <dbReference type="SAM" id="MobiDB-lite"/>
    </source>
</evidence>
<proteinExistence type="inferred from homology"/>
<organism evidence="12 13">
    <name type="scientific">Lasallia pustulata</name>
    <dbReference type="NCBI Taxonomy" id="136370"/>
    <lineage>
        <taxon>Eukaryota</taxon>
        <taxon>Fungi</taxon>
        <taxon>Dikarya</taxon>
        <taxon>Ascomycota</taxon>
        <taxon>Pezizomycotina</taxon>
        <taxon>Lecanoromycetes</taxon>
        <taxon>OSLEUM clade</taxon>
        <taxon>Umbilicariomycetidae</taxon>
        <taxon>Umbilicariales</taxon>
        <taxon>Umbilicariaceae</taxon>
        <taxon>Lasallia</taxon>
    </lineage>
</organism>
<feature type="transmembrane region" description="Helical" evidence="9">
    <location>
        <begin position="152"/>
        <end position="170"/>
    </location>
</feature>
<feature type="domain" description="Major facilitator superfamily (MFS) profile" evidence="11">
    <location>
        <begin position="51"/>
        <end position="501"/>
    </location>
</feature>
<keyword evidence="7" id="KW-0539">Nucleus</keyword>
<evidence type="ECO:0000256" key="9">
    <source>
        <dbReference type="SAM" id="Phobius"/>
    </source>
</evidence>
<dbReference type="InterPro" id="IPR036259">
    <property type="entry name" value="MFS_trans_sf"/>
</dbReference>
<keyword evidence="6 9" id="KW-0472">Membrane</keyword>
<accession>A0A1W5D997</accession>
<keyword evidence="3" id="KW-0813">Transport</keyword>